<dbReference type="RefSeq" id="WP_028599448.1">
    <property type="nucleotide sequence ID" value="NZ_BIMM01000034.1"/>
</dbReference>
<name>A0A2N5N0Z6_9BACL</name>
<feature type="region of interest" description="Disordered" evidence="1">
    <location>
        <begin position="13"/>
        <end position="54"/>
    </location>
</feature>
<gene>
    <name evidence="2" type="ORF">B8V81_2433</name>
</gene>
<evidence type="ECO:0000313" key="3">
    <source>
        <dbReference type="Proteomes" id="UP000234789"/>
    </source>
</evidence>
<protein>
    <submittedName>
        <fullName evidence="2">Uncharacterized protein</fullName>
    </submittedName>
</protein>
<accession>A0A2N5N0Z6</accession>
<evidence type="ECO:0000256" key="1">
    <source>
        <dbReference type="SAM" id="MobiDB-lite"/>
    </source>
</evidence>
<dbReference type="AlphaFoldDB" id="A0A2N5N0Z6"/>
<keyword evidence="3" id="KW-1185">Reference proteome</keyword>
<evidence type="ECO:0000313" key="2">
    <source>
        <dbReference type="EMBL" id="PLT44002.1"/>
    </source>
</evidence>
<dbReference type="EMBL" id="NFEZ01000004">
    <property type="protein sequence ID" value="PLT44002.1"/>
    <property type="molecule type" value="Genomic_DNA"/>
</dbReference>
<proteinExistence type="predicted"/>
<organism evidence="2 3">
    <name type="scientific">Paenibacillus pasadenensis</name>
    <dbReference type="NCBI Taxonomy" id="217090"/>
    <lineage>
        <taxon>Bacteria</taxon>
        <taxon>Bacillati</taxon>
        <taxon>Bacillota</taxon>
        <taxon>Bacilli</taxon>
        <taxon>Bacillales</taxon>
        <taxon>Paenibacillaceae</taxon>
        <taxon>Paenibacillus</taxon>
    </lineage>
</organism>
<dbReference type="Proteomes" id="UP000234789">
    <property type="component" value="Unassembled WGS sequence"/>
</dbReference>
<reference evidence="2 3" key="1">
    <citation type="submission" date="2017-05" db="EMBL/GenBank/DDBJ databases">
        <title>Functional genome analysis of Paenibacillus pasadenensis strain R16: insights on endophytic life style and antifungal activity.</title>
        <authorList>
            <person name="Passera A."/>
            <person name="Marcolungo L."/>
            <person name="Casati P."/>
            <person name="Brasca M."/>
            <person name="Quaglino F."/>
            <person name="Delledonne M."/>
        </authorList>
    </citation>
    <scope>NUCLEOTIDE SEQUENCE [LARGE SCALE GENOMIC DNA]</scope>
    <source>
        <strain evidence="2 3">R16</strain>
    </source>
</reference>
<comment type="caution">
    <text evidence="2">The sequence shown here is derived from an EMBL/GenBank/DDBJ whole genome shotgun (WGS) entry which is preliminary data.</text>
</comment>
<sequence length="64" mass="6936">MMADDLYRYELELKRHHRQSGQAAGGPRLPGQAAPPNPLVRPGSVRPGTVSPGAGRALLSWFRS</sequence>